<keyword evidence="3" id="KW-0804">Transcription</keyword>
<dbReference type="GO" id="GO:0046983">
    <property type="term" value="F:protein dimerization activity"/>
    <property type="evidence" value="ECO:0007669"/>
    <property type="project" value="InterPro"/>
</dbReference>
<dbReference type="SUPFAM" id="SSF47459">
    <property type="entry name" value="HLH, helix-loop-helix DNA-binding domain"/>
    <property type="match status" value="1"/>
</dbReference>
<dbReference type="InterPro" id="IPR036638">
    <property type="entry name" value="HLH_DNA-bd_sf"/>
</dbReference>
<evidence type="ECO:0000256" key="4">
    <source>
        <dbReference type="ARBA" id="ARBA00023242"/>
    </source>
</evidence>
<dbReference type="PANTHER" id="PTHR46807:SF1">
    <property type="entry name" value="TRANSCRIPTION FACTOR PIF3"/>
    <property type="match status" value="1"/>
</dbReference>
<comment type="caution">
    <text evidence="6">The sequence shown here is derived from an EMBL/GenBank/DDBJ whole genome shotgun (WGS) entry which is preliminary data.</text>
</comment>
<dbReference type="AlphaFoldDB" id="A0AAN7RB66"/>
<dbReference type="Gene3D" id="4.10.280.10">
    <property type="entry name" value="Helix-loop-helix DNA-binding domain"/>
    <property type="match status" value="1"/>
</dbReference>
<dbReference type="GO" id="GO:0007165">
    <property type="term" value="P:signal transduction"/>
    <property type="evidence" value="ECO:0007669"/>
    <property type="project" value="UniProtKB-ARBA"/>
</dbReference>
<reference evidence="6 7" key="1">
    <citation type="journal article" date="2023" name="Hortic Res">
        <title>Pangenome of water caltrop reveals structural variations and asymmetric subgenome divergence after allopolyploidization.</title>
        <authorList>
            <person name="Zhang X."/>
            <person name="Chen Y."/>
            <person name="Wang L."/>
            <person name="Yuan Y."/>
            <person name="Fang M."/>
            <person name="Shi L."/>
            <person name="Lu R."/>
            <person name="Comes H.P."/>
            <person name="Ma Y."/>
            <person name="Chen Y."/>
            <person name="Huang G."/>
            <person name="Zhou Y."/>
            <person name="Zheng Z."/>
            <person name="Qiu Y."/>
        </authorList>
    </citation>
    <scope>NUCLEOTIDE SEQUENCE [LARGE SCALE GENOMIC DNA]</scope>
    <source>
        <strain evidence="6">F231</strain>
    </source>
</reference>
<dbReference type="GO" id="GO:0003700">
    <property type="term" value="F:DNA-binding transcription factor activity"/>
    <property type="evidence" value="ECO:0007669"/>
    <property type="project" value="InterPro"/>
</dbReference>
<dbReference type="Proteomes" id="UP001346149">
    <property type="component" value="Unassembled WGS sequence"/>
</dbReference>
<dbReference type="InterPro" id="IPR044273">
    <property type="entry name" value="PIF3-like"/>
</dbReference>
<name>A0AAN7RB66_TRANT</name>
<comment type="subcellular location">
    <subcellularLocation>
        <location evidence="1">Nucleus</location>
    </subcellularLocation>
</comment>
<evidence type="ECO:0000256" key="2">
    <source>
        <dbReference type="ARBA" id="ARBA00023015"/>
    </source>
</evidence>
<sequence>MKDMVVPGSRPDFSELVWENGTLLVRGRTSPNSGAYTTACPRFFSNNQLVGCEEEDDDREFGGGGGESNRPDSDRNCELYQAPTSYLPSGFTPNNHALPKNIDFSKASSAGSHGGEMKRMNFSHFRGFDSLMFDADSVQGMGSGQHGMAPAKGVVVDNKLSKRPSDEMDVQTGNSQEQQQPIHAGAAGVLMAGSRDSLVPDEHSQAVVDSFVEEHFIREVKVDKASVLDEAIEYMKKLQLQLQNIGDSIIGFTDDVDRKSGVLISHGDVTCRNAPTAIVVHEPVPPRERRSGTCRFHPRPDPSIPAARTRFSRRLGRRVQANVHARHWGESSLEIPRQWRRGFLQSQCRHDYDTTACPVSSN</sequence>
<protein>
    <submittedName>
        <fullName evidence="6">Uncharacterized protein</fullName>
    </submittedName>
</protein>
<evidence type="ECO:0000313" key="7">
    <source>
        <dbReference type="Proteomes" id="UP001346149"/>
    </source>
</evidence>
<dbReference type="EMBL" id="JAXQNO010000007">
    <property type="protein sequence ID" value="KAK4793996.1"/>
    <property type="molecule type" value="Genomic_DNA"/>
</dbReference>
<proteinExistence type="predicted"/>
<keyword evidence="4" id="KW-0539">Nucleus</keyword>
<organism evidence="6 7">
    <name type="scientific">Trapa natans</name>
    <name type="common">Water chestnut</name>
    <dbReference type="NCBI Taxonomy" id="22666"/>
    <lineage>
        <taxon>Eukaryota</taxon>
        <taxon>Viridiplantae</taxon>
        <taxon>Streptophyta</taxon>
        <taxon>Embryophyta</taxon>
        <taxon>Tracheophyta</taxon>
        <taxon>Spermatophyta</taxon>
        <taxon>Magnoliopsida</taxon>
        <taxon>eudicotyledons</taxon>
        <taxon>Gunneridae</taxon>
        <taxon>Pentapetalae</taxon>
        <taxon>rosids</taxon>
        <taxon>malvids</taxon>
        <taxon>Myrtales</taxon>
        <taxon>Lythraceae</taxon>
        <taxon>Trapa</taxon>
    </lineage>
</organism>
<dbReference type="GO" id="GO:0005634">
    <property type="term" value="C:nucleus"/>
    <property type="evidence" value="ECO:0007669"/>
    <property type="project" value="UniProtKB-SubCell"/>
</dbReference>
<feature type="region of interest" description="Disordered" evidence="5">
    <location>
        <begin position="286"/>
        <end position="305"/>
    </location>
</feature>
<evidence type="ECO:0000256" key="5">
    <source>
        <dbReference type="SAM" id="MobiDB-lite"/>
    </source>
</evidence>
<evidence type="ECO:0000256" key="1">
    <source>
        <dbReference type="ARBA" id="ARBA00004123"/>
    </source>
</evidence>
<gene>
    <name evidence="6" type="ORF">SAY86_011990</name>
</gene>
<feature type="region of interest" description="Disordered" evidence="5">
    <location>
        <begin position="54"/>
        <end position="76"/>
    </location>
</feature>
<keyword evidence="7" id="KW-1185">Reference proteome</keyword>
<evidence type="ECO:0000256" key="3">
    <source>
        <dbReference type="ARBA" id="ARBA00023163"/>
    </source>
</evidence>
<dbReference type="PANTHER" id="PTHR46807">
    <property type="entry name" value="TRANSCRIPTION FACTOR PIF3"/>
    <property type="match status" value="1"/>
</dbReference>
<evidence type="ECO:0000313" key="6">
    <source>
        <dbReference type="EMBL" id="KAK4793996.1"/>
    </source>
</evidence>
<accession>A0AAN7RB66</accession>
<keyword evidence="2" id="KW-0805">Transcription regulation</keyword>